<gene>
    <name evidence="2" type="ORF">Q4F19_17540</name>
</gene>
<name>A0ABT8YCZ5_9SPHN</name>
<sequence length="433" mass="47441">MLYRQLCASNEVAPAASAALAAVVPAAAPVTMPPTIFIGDIGALGTQSNIEELAAIITDDLRTALARHRELRVLSLEASDAARVEQACAKALAAYMLTGRVRQVGEELRVNLQIGNIHTSTIAWSEQIMIDLADMAGAIDHVVARAAGAVFPTIERDIAQALSHDLGTRDDVMLYAEARRLAGRGHHLEDVRAGAEILEDLVARDPHHVGARMLLARMYNTDYWQSAAGHDVPTLRARALELNQEAAALDPADAVIQLRLAWCHLRQGNWLRAERGFRQAMKALPFDADTLNVCAFGLCHLGEADLAEPLMQRAFLLNPFPTPDYHADYATIAMFRDDPEVAEEHFEASGEQGLQYLALRLANLARLPDDSVTRGQVRTAFEAAFCKAWQPERKAVLDDVLDWTAYTFPLRQEKHRALVREGVSAALGSGWHA</sequence>
<keyword evidence="3" id="KW-1185">Reference proteome</keyword>
<proteinExistence type="predicted"/>
<dbReference type="EMBL" id="JAUOTP010000009">
    <property type="protein sequence ID" value="MDO6416194.1"/>
    <property type="molecule type" value="Genomic_DNA"/>
</dbReference>
<evidence type="ECO:0000313" key="2">
    <source>
        <dbReference type="EMBL" id="MDO6416194.1"/>
    </source>
</evidence>
<evidence type="ECO:0000313" key="3">
    <source>
        <dbReference type="Proteomes" id="UP001169764"/>
    </source>
</evidence>
<comment type="caution">
    <text evidence="2">The sequence shown here is derived from an EMBL/GenBank/DDBJ whole genome shotgun (WGS) entry which is preliminary data.</text>
</comment>
<dbReference type="SUPFAM" id="SSF48452">
    <property type="entry name" value="TPR-like"/>
    <property type="match status" value="1"/>
</dbReference>
<keyword evidence="1" id="KW-0732">Signal</keyword>
<evidence type="ECO:0008006" key="4">
    <source>
        <dbReference type="Google" id="ProtNLM"/>
    </source>
</evidence>
<dbReference type="RefSeq" id="WP_303545366.1">
    <property type="nucleotide sequence ID" value="NZ_JAUOTP010000009.1"/>
</dbReference>
<organism evidence="2 3">
    <name type="scientific">Sphingomonas natans</name>
    <dbReference type="NCBI Taxonomy" id="3063330"/>
    <lineage>
        <taxon>Bacteria</taxon>
        <taxon>Pseudomonadati</taxon>
        <taxon>Pseudomonadota</taxon>
        <taxon>Alphaproteobacteria</taxon>
        <taxon>Sphingomonadales</taxon>
        <taxon>Sphingomonadaceae</taxon>
        <taxon>Sphingomonas</taxon>
    </lineage>
</organism>
<feature type="chain" id="PRO_5047532220" description="Tetratricopeptide repeat protein" evidence="1">
    <location>
        <begin position="22"/>
        <end position="433"/>
    </location>
</feature>
<dbReference type="Proteomes" id="UP001169764">
    <property type="component" value="Unassembled WGS sequence"/>
</dbReference>
<feature type="signal peptide" evidence="1">
    <location>
        <begin position="1"/>
        <end position="21"/>
    </location>
</feature>
<dbReference type="InterPro" id="IPR011990">
    <property type="entry name" value="TPR-like_helical_dom_sf"/>
</dbReference>
<protein>
    <recommendedName>
        <fullName evidence="4">Tetratricopeptide repeat protein</fullName>
    </recommendedName>
</protein>
<accession>A0ABT8YCZ5</accession>
<dbReference type="Gene3D" id="1.25.40.10">
    <property type="entry name" value="Tetratricopeptide repeat domain"/>
    <property type="match status" value="1"/>
</dbReference>
<reference evidence="2" key="1">
    <citation type="submission" date="2023-07" db="EMBL/GenBank/DDBJ databases">
        <authorList>
            <person name="Kim M."/>
        </authorList>
    </citation>
    <scope>NUCLEOTIDE SEQUENCE</scope>
    <source>
        <strain evidence="2">BIUV-7</strain>
    </source>
</reference>
<evidence type="ECO:0000256" key="1">
    <source>
        <dbReference type="SAM" id="SignalP"/>
    </source>
</evidence>